<reference evidence="3" key="1">
    <citation type="submission" date="2025-08" db="UniProtKB">
        <authorList>
            <consortium name="Ensembl"/>
        </authorList>
    </citation>
    <scope>IDENTIFICATION</scope>
</reference>
<accession>A0A3Q3AZN8</accession>
<protein>
    <submittedName>
        <fullName evidence="3">Exocyst complex component 3-like 4</fullName>
    </submittedName>
</protein>
<feature type="compositionally biased region" description="Polar residues" evidence="2">
    <location>
        <begin position="129"/>
        <end position="138"/>
    </location>
</feature>
<dbReference type="GeneTree" id="ENSGT01030000234613"/>
<dbReference type="PANTHER" id="PTHR21292">
    <property type="entry name" value="EXOCYST COMPLEX COMPONENT SEC6-RELATED"/>
    <property type="match status" value="1"/>
</dbReference>
<evidence type="ECO:0000313" key="4">
    <source>
        <dbReference type="Proteomes" id="UP000264800"/>
    </source>
</evidence>
<proteinExistence type="predicted"/>
<name>A0A3Q3AZN8_KRYMA</name>
<dbReference type="GO" id="GO:0000149">
    <property type="term" value="F:SNARE binding"/>
    <property type="evidence" value="ECO:0007669"/>
    <property type="project" value="TreeGrafter"/>
</dbReference>
<dbReference type="GO" id="GO:0000145">
    <property type="term" value="C:exocyst"/>
    <property type="evidence" value="ECO:0007669"/>
    <property type="project" value="InterPro"/>
</dbReference>
<dbReference type="GO" id="GO:0006887">
    <property type="term" value="P:exocytosis"/>
    <property type="evidence" value="ECO:0007669"/>
    <property type="project" value="InterPro"/>
</dbReference>
<dbReference type="Proteomes" id="UP000264800">
    <property type="component" value="Unplaced"/>
</dbReference>
<dbReference type="AlphaFoldDB" id="A0A3Q3AZN8"/>
<keyword evidence="4" id="KW-1185">Reference proteome</keyword>
<sequence length="711" mass="83041">MSQVMETPSEGPEEDRVSLRSNGKMSPNGSVRENQGLLQTFRLSFRKASDRSPVPLRRKGSKVTAKEDTAGDESAGDESLMSPPSPSPSAGSGSTSPLKTIGGFFHKKEEDQPEAASRKHKPLSRSKTDPNMSKSNSLIKKGVSLRRSLRFGSKKENERTSRPELLLTTSEGVMEKMEEEAEEVQEELEELEEMYTLPDIPHTPLSVMQINKLIEMEVLEEAHLNLLALRLEFQKEQERFDQDCPMELSKKEKDLNLLYRDLQNKIQTIVRDSNSLPARNKPLLVFVARIIQEEEKRAAEPGGLPDSWMEAWREAVCEGVQVKVNSVHLERREENSSWLAVHLGLLGKTIVEDLENVKQDLRWSYPPSFRVFSSYVRSYHRVVRQHLKKLEPQVTELKDLYTLLDWILNKYKSEKIMRSLSLQPDMTEENADLQLEETFLQQLKEKFCCKVKEDMRTTLDRIIELEHETYWRDKKEPEKEESFLISQFPMDIWTKVKGTVVNSRKLEAELEQKVLSSCVEELKNFPKRFEAEFRSRCGALQPQPLWTQYHISYINSFAALQQHMEGYQDSCPSELEGFRREVKWLNVRLMQSLEDQFKEDVKPYLRRMMTRKWLTSDEDFKHLLSQTQQLSQHCDLMRPPQAQEFASRLHHHVVKEYIGQLMKNNYSCRNRKHERAAAKIRREWSDLRDLFEEMVTCFLFLLRRAAHSLMK</sequence>
<feature type="compositionally biased region" description="Low complexity" evidence="2">
    <location>
        <begin position="88"/>
        <end position="97"/>
    </location>
</feature>
<dbReference type="STRING" id="37003.ENSKMAP00000022075"/>
<dbReference type="OMA" id="MDVHMLV"/>
<evidence type="ECO:0000256" key="2">
    <source>
        <dbReference type="SAM" id="MobiDB-lite"/>
    </source>
</evidence>
<feature type="coiled-coil region" evidence="1">
    <location>
        <begin position="167"/>
        <end position="239"/>
    </location>
</feature>
<organism evidence="3 4">
    <name type="scientific">Kryptolebias marmoratus</name>
    <name type="common">Mangrove killifish</name>
    <name type="synonym">Rivulus marmoratus</name>
    <dbReference type="NCBI Taxonomy" id="37003"/>
    <lineage>
        <taxon>Eukaryota</taxon>
        <taxon>Metazoa</taxon>
        <taxon>Chordata</taxon>
        <taxon>Craniata</taxon>
        <taxon>Vertebrata</taxon>
        <taxon>Euteleostomi</taxon>
        <taxon>Actinopterygii</taxon>
        <taxon>Neopterygii</taxon>
        <taxon>Teleostei</taxon>
        <taxon>Neoteleostei</taxon>
        <taxon>Acanthomorphata</taxon>
        <taxon>Ovalentaria</taxon>
        <taxon>Atherinomorphae</taxon>
        <taxon>Cyprinodontiformes</taxon>
        <taxon>Rivulidae</taxon>
        <taxon>Kryptolebias</taxon>
    </lineage>
</organism>
<evidence type="ECO:0000313" key="3">
    <source>
        <dbReference type="Ensembl" id="ENSKMAP00000022075.1"/>
    </source>
</evidence>
<dbReference type="GO" id="GO:0051601">
    <property type="term" value="P:exocyst localization"/>
    <property type="evidence" value="ECO:0007669"/>
    <property type="project" value="TreeGrafter"/>
</dbReference>
<dbReference type="PANTHER" id="PTHR21292:SF7">
    <property type="entry name" value="EXOCYST COMPLEX COMPONENT 3-LIKE 2"/>
    <property type="match status" value="1"/>
</dbReference>
<reference evidence="3" key="2">
    <citation type="submission" date="2025-09" db="UniProtKB">
        <authorList>
            <consortium name="Ensembl"/>
        </authorList>
    </citation>
    <scope>IDENTIFICATION</scope>
</reference>
<feature type="region of interest" description="Disordered" evidence="2">
    <location>
        <begin position="1"/>
        <end position="139"/>
    </location>
</feature>
<feature type="compositionally biased region" description="Polar residues" evidence="2">
    <location>
        <begin position="19"/>
        <end position="42"/>
    </location>
</feature>
<keyword evidence="1" id="KW-0175">Coiled coil</keyword>
<evidence type="ECO:0000256" key="1">
    <source>
        <dbReference type="SAM" id="Coils"/>
    </source>
</evidence>
<dbReference type="Pfam" id="PF06046">
    <property type="entry name" value="Sec6"/>
    <property type="match status" value="1"/>
</dbReference>
<dbReference type="InterPro" id="IPR010326">
    <property type="entry name" value="EXOC3/Sec6"/>
</dbReference>
<dbReference type="Ensembl" id="ENSKMAT00000022360.1">
    <property type="protein sequence ID" value="ENSKMAP00000022075.1"/>
    <property type="gene ID" value="ENSKMAG00000016399.1"/>
</dbReference>